<evidence type="ECO:0000313" key="1">
    <source>
        <dbReference type="EMBL" id="GAJ11983.1"/>
    </source>
</evidence>
<accession>X1U370</accession>
<comment type="caution">
    <text evidence="1">The sequence shown here is derived from an EMBL/GenBank/DDBJ whole genome shotgun (WGS) entry which is preliminary data.</text>
</comment>
<sequence length="146" mass="16569">MRYQAAYGCSWLVTSTTKTVRDRYEGTLESENLIRQGIERLERITKRSRFTGEQKENRGIARKGITHLEKLRGANIKSKLISAEELLDSCREGKPRKALAISSGMEFVEMLREAGFESHASNVLRIMKTPTNRLHSDTVTSVRLIG</sequence>
<dbReference type="EMBL" id="BARW01025747">
    <property type="protein sequence ID" value="GAJ11983.1"/>
    <property type="molecule type" value="Genomic_DNA"/>
</dbReference>
<gene>
    <name evidence="1" type="ORF">S12H4_42129</name>
</gene>
<reference evidence="1" key="1">
    <citation type="journal article" date="2014" name="Front. Microbiol.">
        <title>High frequency of phylogenetically diverse reductive dehalogenase-homologous genes in deep subseafloor sedimentary metagenomes.</title>
        <authorList>
            <person name="Kawai M."/>
            <person name="Futagami T."/>
            <person name="Toyoda A."/>
            <person name="Takaki Y."/>
            <person name="Nishi S."/>
            <person name="Hori S."/>
            <person name="Arai W."/>
            <person name="Tsubouchi T."/>
            <person name="Morono Y."/>
            <person name="Uchiyama I."/>
            <person name="Ito T."/>
            <person name="Fujiyama A."/>
            <person name="Inagaki F."/>
            <person name="Takami H."/>
        </authorList>
    </citation>
    <scope>NUCLEOTIDE SEQUENCE</scope>
    <source>
        <strain evidence="1">Expedition CK06-06</strain>
    </source>
</reference>
<protein>
    <submittedName>
        <fullName evidence="1">Uncharacterized protein</fullName>
    </submittedName>
</protein>
<dbReference type="AlphaFoldDB" id="X1U370"/>
<proteinExistence type="predicted"/>
<organism evidence="1">
    <name type="scientific">marine sediment metagenome</name>
    <dbReference type="NCBI Taxonomy" id="412755"/>
    <lineage>
        <taxon>unclassified sequences</taxon>
        <taxon>metagenomes</taxon>
        <taxon>ecological metagenomes</taxon>
    </lineage>
</organism>
<name>X1U370_9ZZZZ</name>